<reference evidence="9 10" key="1">
    <citation type="submission" date="2015-06" db="EMBL/GenBank/DDBJ databases">
        <title>Improved classification and identification of acetic acid bacteria using matrix-assisted laser desorption/ionization time-of-flight mass spectrometry; Gluconobacter nephelii and Gluconobacter uchimurae are later heterotypic synonyms of Gluconobacter japonicus and Gluconobacter oxydans, respectively.</title>
        <authorList>
            <person name="Li L."/>
            <person name="Cleenwerck I."/>
            <person name="De Vuyst L."/>
            <person name="Vandamme P."/>
        </authorList>
    </citation>
    <scope>NUCLEOTIDE SEQUENCE [LARGE SCALE GENOMIC DNA]</scope>
    <source>
        <strain evidence="9 10">LMG 1768</strain>
    </source>
</reference>
<dbReference type="GO" id="GO:0005886">
    <property type="term" value="C:plasma membrane"/>
    <property type="evidence" value="ECO:0007669"/>
    <property type="project" value="UniProtKB-SubCell"/>
</dbReference>
<evidence type="ECO:0000256" key="6">
    <source>
        <dbReference type="ARBA" id="ARBA00022840"/>
    </source>
</evidence>
<dbReference type="GO" id="GO:0016887">
    <property type="term" value="F:ATP hydrolysis activity"/>
    <property type="evidence" value="ECO:0007669"/>
    <property type="project" value="InterPro"/>
</dbReference>
<comment type="caution">
    <text evidence="9">The sequence shown here is derived from an EMBL/GenBank/DDBJ whole genome shotgun (WGS) entry which is preliminary data.</text>
</comment>
<evidence type="ECO:0000313" key="10">
    <source>
        <dbReference type="Proteomes" id="UP000075636"/>
    </source>
</evidence>
<dbReference type="RefSeq" id="WP_062108277.1">
    <property type="nucleotide sequence ID" value="NZ_LHZR01000107.1"/>
</dbReference>
<keyword evidence="7" id="KW-0472">Membrane</keyword>
<comment type="subcellular location">
    <subcellularLocation>
        <location evidence="1">Cell inner membrane</location>
        <topology evidence="1">Peripheral membrane protein</topology>
    </subcellularLocation>
</comment>
<dbReference type="Proteomes" id="UP000075636">
    <property type="component" value="Unassembled WGS sequence"/>
</dbReference>
<evidence type="ECO:0000313" key="9">
    <source>
        <dbReference type="EMBL" id="KXV47861.1"/>
    </source>
</evidence>
<dbReference type="CDD" id="cd03257">
    <property type="entry name" value="ABC_NikE_OppD_transporters"/>
    <property type="match status" value="1"/>
</dbReference>
<dbReference type="PANTHER" id="PTHR43297:SF2">
    <property type="entry name" value="DIPEPTIDE TRANSPORT ATP-BINDING PROTEIN DPPD"/>
    <property type="match status" value="1"/>
</dbReference>
<name>A0A149TIE8_9PROT</name>
<evidence type="ECO:0000256" key="3">
    <source>
        <dbReference type="ARBA" id="ARBA00022448"/>
    </source>
</evidence>
<dbReference type="STRING" id="318683.A0U94_00315"/>
<evidence type="ECO:0000256" key="1">
    <source>
        <dbReference type="ARBA" id="ARBA00004417"/>
    </source>
</evidence>
<comment type="similarity">
    <text evidence="2">Belongs to the ABC transporter superfamily.</text>
</comment>
<organism evidence="9 10">
    <name type="scientific">Gluconobacter albidus</name>
    <dbReference type="NCBI Taxonomy" id="318683"/>
    <lineage>
        <taxon>Bacteria</taxon>
        <taxon>Pseudomonadati</taxon>
        <taxon>Pseudomonadota</taxon>
        <taxon>Alphaproteobacteria</taxon>
        <taxon>Acetobacterales</taxon>
        <taxon>Acetobacteraceae</taxon>
        <taxon>Gluconobacter</taxon>
    </lineage>
</organism>
<dbReference type="OrthoDB" id="37801at2"/>
<evidence type="ECO:0000256" key="4">
    <source>
        <dbReference type="ARBA" id="ARBA00022475"/>
    </source>
</evidence>
<dbReference type="AlphaFoldDB" id="A0A149TIE8"/>
<sequence length="338" mass="35695">MTRKTTSPLLSVRNLTVSFGGPDIVDDLSFEIGHGEIVALVGESGSGKSVGSLAVMGLLENADIRGSACLAGTQGAGGDTELVGLPARQMRALRGRRISMIFQDPLSSLDPLQTIGGQIREVLKAHTPLKGPALRARAIALLEQVGIVDPEGCLTLLPQRLSGGMRQRVMIALAIAAEPDLLFADEPTTALDVTVQAQVLRLLKGLRDQTGMAMVFITHNLAVASAIADRVIVLYAGQVVEDAPAEVFFRRPAMPYSRALLSAAPRLEAVMGGYGHLEAPRGQVPSPGQRGTACRFASRCDDVREGVCLAAMPPLVSIAGPGETNHTVRCARWEELAP</sequence>
<dbReference type="InterPro" id="IPR013563">
    <property type="entry name" value="Oligopep_ABC_C"/>
</dbReference>
<dbReference type="InterPro" id="IPR027417">
    <property type="entry name" value="P-loop_NTPase"/>
</dbReference>
<gene>
    <name evidence="9" type="ORF">AD945_09260</name>
</gene>
<dbReference type="GO" id="GO:0015833">
    <property type="term" value="P:peptide transport"/>
    <property type="evidence" value="ECO:0007669"/>
    <property type="project" value="InterPro"/>
</dbReference>
<dbReference type="SUPFAM" id="SSF52540">
    <property type="entry name" value="P-loop containing nucleoside triphosphate hydrolases"/>
    <property type="match status" value="1"/>
</dbReference>
<evidence type="ECO:0000256" key="2">
    <source>
        <dbReference type="ARBA" id="ARBA00005417"/>
    </source>
</evidence>
<dbReference type="Pfam" id="PF00005">
    <property type="entry name" value="ABC_tran"/>
    <property type="match status" value="1"/>
</dbReference>
<keyword evidence="3" id="KW-0813">Transport</keyword>
<dbReference type="PROSITE" id="PS50893">
    <property type="entry name" value="ABC_TRANSPORTER_2"/>
    <property type="match status" value="1"/>
</dbReference>
<keyword evidence="4" id="KW-1003">Cell membrane</keyword>
<evidence type="ECO:0000256" key="5">
    <source>
        <dbReference type="ARBA" id="ARBA00022741"/>
    </source>
</evidence>
<proteinExistence type="inferred from homology"/>
<dbReference type="InterPro" id="IPR050388">
    <property type="entry name" value="ABC_Ni/Peptide_Import"/>
</dbReference>
<keyword evidence="5" id="KW-0547">Nucleotide-binding</keyword>
<dbReference type="SMART" id="SM00382">
    <property type="entry name" value="AAA"/>
    <property type="match status" value="1"/>
</dbReference>
<dbReference type="InterPro" id="IPR017871">
    <property type="entry name" value="ABC_transporter-like_CS"/>
</dbReference>
<keyword evidence="6" id="KW-0067">ATP-binding</keyword>
<dbReference type="Pfam" id="PF08352">
    <property type="entry name" value="oligo_HPY"/>
    <property type="match status" value="1"/>
</dbReference>
<dbReference type="PANTHER" id="PTHR43297">
    <property type="entry name" value="OLIGOPEPTIDE TRANSPORT ATP-BINDING PROTEIN APPD"/>
    <property type="match status" value="1"/>
</dbReference>
<accession>A0A149TIE8</accession>
<dbReference type="InterPro" id="IPR003593">
    <property type="entry name" value="AAA+_ATPase"/>
</dbReference>
<dbReference type="PATRIC" id="fig|318683.6.peg.651"/>
<dbReference type="FunFam" id="3.40.50.300:FF:000016">
    <property type="entry name" value="Oligopeptide ABC transporter ATP-binding component"/>
    <property type="match status" value="1"/>
</dbReference>
<dbReference type="Gene3D" id="3.40.50.300">
    <property type="entry name" value="P-loop containing nucleotide triphosphate hydrolases"/>
    <property type="match status" value="1"/>
</dbReference>
<dbReference type="EMBL" id="LHZR01000107">
    <property type="protein sequence ID" value="KXV47861.1"/>
    <property type="molecule type" value="Genomic_DNA"/>
</dbReference>
<dbReference type="GO" id="GO:0005524">
    <property type="term" value="F:ATP binding"/>
    <property type="evidence" value="ECO:0007669"/>
    <property type="project" value="UniProtKB-KW"/>
</dbReference>
<evidence type="ECO:0000259" key="8">
    <source>
        <dbReference type="PROSITE" id="PS50893"/>
    </source>
</evidence>
<feature type="domain" description="ABC transporter" evidence="8">
    <location>
        <begin position="10"/>
        <end position="261"/>
    </location>
</feature>
<dbReference type="InterPro" id="IPR003439">
    <property type="entry name" value="ABC_transporter-like_ATP-bd"/>
</dbReference>
<dbReference type="NCBIfam" id="TIGR01727">
    <property type="entry name" value="oligo_HPY"/>
    <property type="match status" value="1"/>
</dbReference>
<evidence type="ECO:0000256" key="7">
    <source>
        <dbReference type="ARBA" id="ARBA00023136"/>
    </source>
</evidence>
<dbReference type="PROSITE" id="PS00211">
    <property type="entry name" value="ABC_TRANSPORTER_1"/>
    <property type="match status" value="1"/>
</dbReference>
<protein>
    <recommendedName>
        <fullName evidence="8">ABC transporter domain-containing protein</fullName>
    </recommendedName>
</protein>
<dbReference type="GO" id="GO:0055085">
    <property type="term" value="P:transmembrane transport"/>
    <property type="evidence" value="ECO:0007669"/>
    <property type="project" value="UniProtKB-ARBA"/>
</dbReference>